<feature type="domain" description="PNPLA" evidence="3">
    <location>
        <begin position="5"/>
        <end position="198"/>
    </location>
</feature>
<dbReference type="InterPro" id="IPR002641">
    <property type="entry name" value="PNPLA_dom"/>
</dbReference>
<dbReference type="EMBL" id="BAAADM010000054">
    <property type="protein sequence ID" value="GAA0443549.1"/>
    <property type="molecule type" value="Genomic_DNA"/>
</dbReference>
<feature type="active site" description="Nucleophile" evidence="2">
    <location>
        <position position="38"/>
    </location>
</feature>
<keyword evidence="1 2" id="KW-0443">Lipid metabolism</keyword>
<evidence type="ECO:0000313" key="5">
    <source>
        <dbReference type="Proteomes" id="UP001501459"/>
    </source>
</evidence>
<reference evidence="4 5" key="1">
    <citation type="journal article" date="2019" name="Int. J. Syst. Evol. Microbiol.">
        <title>The Global Catalogue of Microorganisms (GCM) 10K type strain sequencing project: providing services to taxonomists for standard genome sequencing and annotation.</title>
        <authorList>
            <consortium name="The Broad Institute Genomics Platform"/>
            <consortium name="The Broad Institute Genome Sequencing Center for Infectious Disease"/>
            <person name="Wu L."/>
            <person name="Ma J."/>
        </authorList>
    </citation>
    <scope>NUCLEOTIDE SEQUENCE [LARGE SCALE GENOMIC DNA]</scope>
    <source>
        <strain evidence="4 5">JCM 12149</strain>
    </source>
</reference>
<protein>
    <submittedName>
        <fullName evidence="4">Patatin-like phospholipase family protein</fullName>
    </submittedName>
</protein>
<keyword evidence="2" id="KW-0378">Hydrolase</keyword>
<gene>
    <name evidence="4" type="ORF">GCM10008983_20990</name>
</gene>
<dbReference type="CDD" id="cd07207">
    <property type="entry name" value="Pat_ExoU_VipD_like"/>
    <property type="match status" value="1"/>
</dbReference>
<evidence type="ECO:0000259" key="3">
    <source>
        <dbReference type="PROSITE" id="PS51635"/>
    </source>
</evidence>
<accession>A0ABN0ZCT1</accession>
<dbReference type="PANTHER" id="PTHR46394:SF1">
    <property type="entry name" value="PNPLA DOMAIN-CONTAINING PROTEIN"/>
    <property type="match status" value="1"/>
</dbReference>
<dbReference type="SUPFAM" id="SSF52151">
    <property type="entry name" value="FabD/lysophospholipase-like"/>
    <property type="match status" value="1"/>
</dbReference>
<evidence type="ECO:0000256" key="1">
    <source>
        <dbReference type="ARBA" id="ARBA00023098"/>
    </source>
</evidence>
<dbReference type="InterPro" id="IPR052580">
    <property type="entry name" value="Lipid_Hydrolase"/>
</dbReference>
<feature type="short sequence motif" description="GXSXG" evidence="2">
    <location>
        <begin position="36"/>
        <end position="40"/>
    </location>
</feature>
<dbReference type="Gene3D" id="3.40.1090.10">
    <property type="entry name" value="Cytosolic phospholipase A2 catalytic domain"/>
    <property type="match status" value="2"/>
</dbReference>
<keyword evidence="2" id="KW-0442">Lipid degradation</keyword>
<dbReference type="Pfam" id="PF01734">
    <property type="entry name" value="Patatin"/>
    <property type="match status" value="1"/>
</dbReference>
<feature type="active site" description="Proton acceptor" evidence="2">
    <location>
        <position position="185"/>
    </location>
</feature>
<organism evidence="4 5">
    <name type="scientific">Lentibacillus halophilus</name>
    <dbReference type="NCBI Taxonomy" id="295065"/>
    <lineage>
        <taxon>Bacteria</taxon>
        <taxon>Bacillati</taxon>
        <taxon>Bacillota</taxon>
        <taxon>Bacilli</taxon>
        <taxon>Bacillales</taxon>
        <taxon>Bacillaceae</taxon>
        <taxon>Lentibacillus</taxon>
    </lineage>
</organism>
<dbReference type="PANTHER" id="PTHR46394">
    <property type="entry name" value="ANNEXIN"/>
    <property type="match status" value="1"/>
</dbReference>
<keyword evidence="5" id="KW-1185">Reference proteome</keyword>
<dbReference type="InterPro" id="IPR016035">
    <property type="entry name" value="Acyl_Trfase/lysoPLipase"/>
</dbReference>
<sequence length="296" mass="33499">MKIDGVFSGGGVKAYALVGAIRQVSEHNHTFERVAGSSAGALMASLLASGFSIDEIEQIVEELDLQELLDPPAWTLFIPFSKWLNLYFRLGLYKGKKLEQWIDHLLAQKGVYTFRDIKPGYLKVVVSDISLGKLVVIPDDLQRIYGMDPNRFPIAKAIRMSAGFPYFFMPEKLQGDKKRKSLMVDGGLLSNFPLWIFENGRERKERPVLGMKLSGYPDGCEPHNIGNGLDMFHALFSTMLEAHDARYVSKSDQHQIIFIPVDHIHATEFALPDETKKQLIETGTEEARLFLKRWPN</sequence>
<evidence type="ECO:0000256" key="2">
    <source>
        <dbReference type="PROSITE-ProRule" id="PRU01161"/>
    </source>
</evidence>
<dbReference type="RefSeq" id="WP_343752898.1">
    <property type="nucleotide sequence ID" value="NZ_BAAADM010000054.1"/>
</dbReference>
<dbReference type="Proteomes" id="UP001501459">
    <property type="component" value="Unassembled WGS sequence"/>
</dbReference>
<feature type="short sequence motif" description="DGA/G" evidence="2">
    <location>
        <begin position="185"/>
        <end position="187"/>
    </location>
</feature>
<comment type="caution">
    <text evidence="2">Lacks conserved residue(s) required for the propagation of feature annotation.</text>
</comment>
<proteinExistence type="predicted"/>
<name>A0ABN0ZCT1_9BACI</name>
<dbReference type="PROSITE" id="PS51635">
    <property type="entry name" value="PNPLA"/>
    <property type="match status" value="1"/>
</dbReference>
<evidence type="ECO:0000313" key="4">
    <source>
        <dbReference type="EMBL" id="GAA0443549.1"/>
    </source>
</evidence>
<comment type="caution">
    <text evidence="4">The sequence shown here is derived from an EMBL/GenBank/DDBJ whole genome shotgun (WGS) entry which is preliminary data.</text>
</comment>